<gene>
    <name evidence="5" type="ORF">SAMN02745199_0820</name>
</gene>
<evidence type="ECO:0000259" key="4">
    <source>
        <dbReference type="Pfam" id="PF19290"/>
    </source>
</evidence>
<dbReference type="Pfam" id="PF01523">
    <property type="entry name" value="PmbA_TldD_1st"/>
    <property type="match status" value="1"/>
</dbReference>
<comment type="similarity">
    <text evidence="1">Belongs to the peptidase U62 family.</text>
</comment>
<dbReference type="AlphaFoldDB" id="A0A1M5SDM2"/>
<dbReference type="SUPFAM" id="SSF111283">
    <property type="entry name" value="Putative modulator of DNA gyrase, PmbA/TldD"/>
    <property type="match status" value="1"/>
</dbReference>
<dbReference type="OrthoDB" id="9803618at2"/>
<keyword evidence="6" id="KW-1185">Reference proteome</keyword>
<dbReference type="GO" id="GO:0005829">
    <property type="term" value="C:cytosol"/>
    <property type="evidence" value="ECO:0007669"/>
    <property type="project" value="TreeGrafter"/>
</dbReference>
<sequence>MTYNEFKEKIFTLSKKEGFEAQIEFNDEREFSIRYANDDIDQYTDASKFFVVLKVLKNGKIGKSTTETLENPEETFYEAVSNWKIIDSEDENFFYDGKGNYLKIQTYSGKFEKLTVKEKIEFVKKLYASAKCDKKIVMVPYALFQHFTFTKKLSNTLGLDLETKSDGAYSFAMAISQDSSNHSGFWMKVGKNPEDLDPEEIGKKACNEALSLLGAKTVKSGKYRVIIRNTAFDSMLGLFKSMISAENVQKNMSPLKGKLNKKISNDVLTIIDTPYHPLSITNRSFDDEGVPTKEKAIIENGVLKTFLHNLKTAKKDKVEPTGNAIGRTGIGPINLMVQPGNSSFDDLVKKLDNGLIITSVDGMHSGANPISGDFSLGARGYKVDNGKIIGAVEQITISGNFLELIKKIEDVGNDILVTLGTITPSVLIEEIDIAGK</sequence>
<organism evidence="5 6">
    <name type="scientific">Thermosipho atlanticus DSM 15807</name>
    <dbReference type="NCBI Taxonomy" id="1123380"/>
    <lineage>
        <taxon>Bacteria</taxon>
        <taxon>Thermotogati</taxon>
        <taxon>Thermotogota</taxon>
        <taxon>Thermotogae</taxon>
        <taxon>Thermotogales</taxon>
        <taxon>Fervidobacteriaceae</taxon>
        <taxon>Thermosipho</taxon>
    </lineage>
</organism>
<feature type="domain" description="Metalloprotease TldD/E central" evidence="4">
    <location>
        <begin position="111"/>
        <end position="213"/>
    </location>
</feature>
<proteinExistence type="inferred from homology"/>
<dbReference type="Gene3D" id="3.30.2290.10">
    <property type="entry name" value="PmbA/TldD superfamily"/>
    <property type="match status" value="1"/>
</dbReference>
<feature type="domain" description="Metalloprotease TldD/E N-terminal" evidence="2">
    <location>
        <begin position="23"/>
        <end position="79"/>
    </location>
</feature>
<protein>
    <submittedName>
        <fullName evidence="5">PmbA protein</fullName>
    </submittedName>
</protein>
<dbReference type="InterPro" id="IPR035068">
    <property type="entry name" value="TldD/PmbA_N"/>
</dbReference>
<dbReference type="EMBL" id="FQXN01000003">
    <property type="protein sequence ID" value="SHH36702.1"/>
    <property type="molecule type" value="Genomic_DNA"/>
</dbReference>
<dbReference type="InterPro" id="IPR036059">
    <property type="entry name" value="TldD/PmbA_sf"/>
</dbReference>
<dbReference type="PANTHER" id="PTHR43421">
    <property type="entry name" value="METALLOPROTEASE PMBA"/>
    <property type="match status" value="1"/>
</dbReference>
<dbReference type="PANTHER" id="PTHR43421:SF1">
    <property type="entry name" value="METALLOPROTEASE PMBA"/>
    <property type="match status" value="1"/>
</dbReference>
<accession>A0A1M5SDM2</accession>
<dbReference type="GO" id="GO:0008237">
    <property type="term" value="F:metallopeptidase activity"/>
    <property type="evidence" value="ECO:0007669"/>
    <property type="project" value="InterPro"/>
</dbReference>
<dbReference type="InterPro" id="IPR045569">
    <property type="entry name" value="Metalloprtase-TldD/E_C"/>
</dbReference>
<dbReference type="Pfam" id="PF19289">
    <property type="entry name" value="PmbA_TldD_3rd"/>
    <property type="match status" value="1"/>
</dbReference>
<dbReference type="InterPro" id="IPR047657">
    <property type="entry name" value="PmbA"/>
</dbReference>
<dbReference type="Pfam" id="PF19290">
    <property type="entry name" value="PmbA_TldD_2nd"/>
    <property type="match status" value="1"/>
</dbReference>
<dbReference type="STRING" id="1123380.SAMN02745199_0820"/>
<evidence type="ECO:0000256" key="1">
    <source>
        <dbReference type="ARBA" id="ARBA00005836"/>
    </source>
</evidence>
<evidence type="ECO:0000259" key="2">
    <source>
        <dbReference type="Pfam" id="PF01523"/>
    </source>
</evidence>
<dbReference type="GO" id="GO:0006508">
    <property type="term" value="P:proteolysis"/>
    <property type="evidence" value="ECO:0007669"/>
    <property type="project" value="InterPro"/>
</dbReference>
<dbReference type="RefSeq" id="WP_073072540.1">
    <property type="nucleotide sequence ID" value="NZ_FQXN01000003.1"/>
</dbReference>
<evidence type="ECO:0000313" key="5">
    <source>
        <dbReference type="EMBL" id="SHH36702.1"/>
    </source>
</evidence>
<dbReference type="InterPro" id="IPR002510">
    <property type="entry name" value="Metalloprtase-TldD/E_N"/>
</dbReference>
<reference evidence="6" key="1">
    <citation type="submission" date="2016-11" db="EMBL/GenBank/DDBJ databases">
        <authorList>
            <person name="Varghese N."/>
            <person name="Submissions S."/>
        </authorList>
    </citation>
    <scope>NUCLEOTIDE SEQUENCE [LARGE SCALE GENOMIC DNA]</scope>
    <source>
        <strain evidence="6">DSM 15807</strain>
    </source>
</reference>
<evidence type="ECO:0000259" key="3">
    <source>
        <dbReference type="Pfam" id="PF19289"/>
    </source>
</evidence>
<name>A0A1M5SDM2_9BACT</name>
<evidence type="ECO:0000313" key="6">
    <source>
        <dbReference type="Proteomes" id="UP000242592"/>
    </source>
</evidence>
<dbReference type="InterPro" id="IPR045570">
    <property type="entry name" value="Metalloprtase-TldD/E_cen_dom"/>
</dbReference>
<feature type="domain" description="Metalloprotease TldD/E C-terminal" evidence="3">
    <location>
        <begin position="220"/>
        <end position="435"/>
    </location>
</feature>
<dbReference type="Proteomes" id="UP000242592">
    <property type="component" value="Unassembled WGS sequence"/>
</dbReference>